<feature type="transmembrane region" description="Helical" evidence="1">
    <location>
        <begin position="157"/>
        <end position="180"/>
    </location>
</feature>
<name>A0A2S1SEB2_9FLAO</name>
<reference evidence="2 3" key="1">
    <citation type="submission" date="2018-05" db="EMBL/GenBank/DDBJ databases">
        <title>Genome sequencing of Flavobacterium sp. HYN0049.</title>
        <authorList>
            <person name="Yi H."/>
            <person name="Baek C."/>
        </authorList>
    </citation>
    <scope>NUCLEOTIDE SEQUENCE [LARGE SCALE GENOMIC DNA]</scope>
    <source>
        <strain evidence="2 3">HYN0049</strain>
    </source>
</reference>
<evidence type="ECO:0000313" key="2">
    <source>
        <dbReference type="EMBL" id="AWI24748.1"/>
    </source>
</evidence>
<proteinExistence type="predicted"/>
<feature type="transmembrane region" description="Helical" evidence="1">
    <location>
        <begin position="12"/>
        <end position="29"/>
    </location>
</feature>
<dbReference type="AlphaFoldDB" id="A0A2S1SEB2"/>
<organism evidence="2 3">
    <name type="scientific">Flavobacterium pallidum</name>
    <dbReference type="NCBI Taxonomy" id="2172098"/>
    <lineage>
        <taxon>Bacteria</taxon>
        <taxon>Pseudomonadati</taxon>
        <taxon>Bacteroidota</taxon>
        <taxon>Flavobacteriia</taxon>
        <taxon>Flavobacteriales</taxon>
        <taxon>Flavobacteriaceae</taxon>
        <taxon>Flavobacterium</taxon>
    </lineage>
</organism>
<feature type="transmembrane region" description="Helical" evidence="1">
    <location>
        <begin position="126"/>
        <end position="151"/>
    </location>
</feature>
<dbReference type="EMBL" id="CP029187">
    <property type="protein sequence ID" value="AWI24748.1"/>
    <property type="molecule type" value="Genomic_DNA"/>
</dbReference>
<evidence type="ECO:0008006" key="4">
    <source>
        <dbReference type="Google" id="ProtNLM"/>
    </source>
</evidence>
<sequence length="312" mass="35172">MVAISDKAKQFLFVIIKVLIVGGAFYFIYQKLSNNPKLDWQKCTEAIHNSRAMILFLVALLLAFLNRFFEILKWQNLVGTFQRISLGSATRQVLGGLTAGIFTPNGVGEYAGKALYFEKTLTKKILFLNLVCNGAQMIITVVFGFFGLLYFNVSHHVITPGTVIFVFAAVCTGLFALFMMKRFSIKGYSLEKGIHKINALPKNTHRRNMALAVARYLFFSHQQYIMLLCFDVHLPYFLIMATIAATYFLASCLPSFQFLDFAVKGGVAVLFFGILGVNEWIVVLVTTLMWLLNVVIPVIIGSYFVLRFKQTT</sequence>
<gene>
    <name evidence="2" type="ORF">HYN49_01945</name>
</gene>
<feature type="transmembrane region" description="Helical" evidence="1">
    <location>
        <begin position="224"/>
        <end position="250"/>
    </location>
</feature>
<keyword evidence="1" id="KW-1133">Transmembrane helix</keyword>
<keyword evidence="3" id="KW-1185">Reference proteome</keyword>
<keyword evidence="1" id="KW-0472">Membrane</keyword>
<feature type="transmembrane region" description="Helical" evidence="1">
    <location>
        <begin position="280"/>
        <end position="306"/>
    </location>
</feature>
<protein>
    <recommendedName>
        <fullName evidence="4">Lysylphosphatidylglycerol synthetase</fullName>
    </recommendedName>
</protein>
<evidence type="ECO:0000313" key="3">
    <source>
        <dbReference type="Proteomes" id="UP000244937"/>
    </source>
</evidence>
<evidence type="ECO:0000256" key="1">
    <source>
        <dbReference type="SAM" id="Phobius"/>
    </source>
</evidence>
<dbReference type="OrthoDB" id="1121314at2"/>
<feature type="transmembrane region" description="Helical" evidence="1">
    <location>
        <begin position="49"/>
        <end position="69"/>
    </location>
</feature>
<keyword evidence="1" id="KW-0812">Transmembrane</keyword>
<accession>A0A2S1SEB2</accession>
<dbReference type="Proteomes" id="UP000244937">
    <property type="component" value="Chromosome"/>
</dbReference>
<dbReference type="RefSeq" id="WP_108902546.1">
    <property type="nucleotide sequence ID" value="NZ_CP029187.1"/>
</dbReference>
<dbReference type="KEGG" id="fpal:HYN49_01945"/>